<dbReference type="GeneID" id="3416374"/>
<proteinExistence type="predicted"/>
<dbReference type="Proteomes" id="UP000001467">
    <property type="component" value="Segment"/>
</dbReference>
<name>K8DV96_9CAUD</name>
<dbReference type="Proteomes" id="UP000211060">
    <property type="component" value="Segment"/>
</dbReference>
<evidence type="ECO:0000313" key="1">
    <source>
        <dbReference type="EMBL" id="CCK74015.1"/>
    </source>
</evidence>
<dbReference type="KEGG" id="vg:3416374"/>
<reference evidence="1" key="1">
    <citation type="thesis" date="2012" institute="CNRS">
        <title>Hsp70 in life cycle of bacteriophages.</title>
        <authorList>
            <person name="Perrody E.P."/>
        </authorList>
    </citation>
    <scope>NUCLEOTIDE SEQUENCE</scope>
    <source>
        <strain evidence="1">RB43-GVA</strain>
    </source>
</reference>
<dbReference type="EMBL" id="HE981739">
    <property type="protein sequence ID" value="CCL97632.1"/>
    <property type="molecule type" value="Genomic_DNA"/>
</dbReference>
<dbReference type="RefSeq" id="YP_239146.1">
    <property type="nucleotide sequence ID" value="NC_007023.1"/>
</dbReference>
<evidence type="ECO:0000313" key="2">
    <source>
        <dbReference type="Proteomes" id="UP000001467"/>
    </source>
</evidence>
<organism evidence="1 3">
    <name type="scientific">Pseudotevenvirus RB43</name>
    <dbReference type="NCBI Taxonomy" id="115991"/>
    <lineage>
        <taxon>Viruses</taxon>
        <taxon>Duplodnaviria</taxon>
        <taxon>Heunggongvirae</taxon>
        <taxon>Uroviricota</taxon>
        <taxon>Caudoviricetes</taxon>
        <taxon>Pantevenvirales</taxon>
        <taxon>Straboviridae</taxon>
        <taxon>Pseudotevenvirus</taxon>
    </lineage>
</organism>
<reference evidence="2 3" key="2">
    <citation type="journal article" date="2012" name="PLoS Genet.">
        <title>A Bacteriophage-Encoded J-Domain Protein Interacts with the DnaK/Hsp70 Chaperone and Stabilizes the Heat-Shock Factor ?(32) of Escherichia coli.</title>
        <authorList>
            <person name="Perrody E."/>
            <person name="Cirinesi A.M."/>
            <person name="Desplats C."/>
            <person name="Keppel F."/>
            <person name="Schwager F."/>
            <person name="Tranier S."/>
            <person name="Georgopoulos C."/>
            <person name="Genevaux P."/>
        </authorList>
    </citation>
    <scope>NUCLEOTIDE SEQUENCE [LARGE SCALE GENOMIC DNA]</scope>
    <source>
        <strain evidence="1">RB43-GVA</strain>
    </source>
</reference>
<accession>K8DV96</accession>
<protein>
    <submittedName>
        <fullName evidence="1">Uncharacterized protein</fullName>
    </submittedName>
</protein>
<sequence length="62" mass="7329">MKKYEIDKRELPNKTVTLFQYVEGNDISSFWRVNVENEKSGTSMPFDNEVTARAVFRSHIQF</sequence>
<dbReference type="EMBL" id="HE858210">
    <property type="protein sequence ID" value="CCK74015.1"/>
    <property type="molecule type" value="Genomic_DNA"/>
</dbReference>
<dbReference type="OrthoDB" id="23917at10239"/>
<evidence type="ECO:0000313" key="3">
    <source>
        <dbReference type="Proteomes" id="UP000211060"/>
    </source>
</evidence>